<name>A0A9W9BJG9_9HYPO</name>
<organism evidence="2 3">
    <name type="scientific">Fusarium piperis</name>
    <dbReference type="NCBI Taxonomy" id="1435070"/>
    <lineage>
        <taxon>Eukaryota</taxon>
        <taxon>Fungi</taxon>
        <taxon>Dikarya</taxon>
        <taxon>Ascomycota</taxon>
        <taxon>Pezizomycotina</taxon>
        <taxon>Sordariomycetes</taxon>
        <taxon>Hypocreomycetidae</taxon>
        <taxon>Hypocreales</taxon>
        <taxon>Nectriaceae</taxon>
        <taxon>Fusarium</taxon>
        <taxon>Fusarium solani species complex</taxon>
    </lineage>
</organism>
<dbReference type="Pfam" id="PF00498">
    <property type="entry name" value="FHA"/>
    <property type="match status" value="1"/>
</dbReference>
<comment type="caution">
    <text evidence="2">The sequence shown here is derived from an EMBL/GenBank/DDBJ whole genome shotgun (WGS) entry which is preliminary data.</text>
</comment>
<gene>
    <name evidence="2" type="ORF">N0V84_008650</name>
</gene>
<proteinExistence type="predicted"/>
<dbReference type="InterPro" id="IPR008984">
    <property type="entry name" value="SMAD_FHA_dom_sf"/>
</dbReference>
<dbReference type="SMART" id="SM00240">
    <property type="entry name" value="FHA"/>
    <property type="match status" value="1"/>
</dbReference>
<dbReference type="Proteomes" id="UP001140502">
    <property type="component" value="Unassembled WGS sequence"/>
</dbReference>
<evidence type="ECO:0000313" key="2">
    <source>
        <dbReference type="EMBL" id="KAJ4314884.1"/>
    </source>
</evidence>
<feature type="domain" description="FHA" evidence="1">
    <location>
        <begin position="42"/>
        <end position="100"/>
    </location>
</feature>
<dbReference type="AlphaFoldDB" id="A0A9W9BJG9"/>
<dbReference type="PROSITE" id="PS50006">
    <property type="entry name" value="FHA_DOMAIN"/>
    <property type="match status" value="1"/>
</dbReference>
<dbReference type="OrthoDB" id="74764at2759"/>
<dbReference type="Gene3D" id="2.60.200.20">
    <property type="match status" value="1"/>
</dbReference>
<keyword evidence="3" id="KW-1185">Reference proteome</keyword>
<accession>A0A9W9BJG9</accession>
<protein>
    <recommendedName>
        <fullName evidence="1">FHA domain-containing protein</fullName>
    </recommendedName>
</protein>
<reference evidence="2" key="1">
    <citation type="submission" date="2022-10" db="EMBL/GenBank/DDBJ databases">
        <title>Tapping the CABI collections for fungal endophytes: first genome assemblies for Collariella, Neodidymelliopsis, Ascochyta clinopodiicola, Didymella pomorum, Didymosphaeria variabile, Neocosmospora piperis and Neocucurbitaria cava.</title>
        <authorList>
            <person name="Hill R."/>
        </authorList>
    </citation>
    <scope>NUCLEOTIDE SEQUENCE</scope>
    <source>
        <strain evidence="2">IMI 366586</strain>
    </source>
</reference>
<evidence type="ECO:0000313" key="3">
    <source>
        <dbReference type="Proteomes" id="UP001140502"/>
    </source>
</evidence>
<evidence type="ECO:0000259" key="1">
    <source>
        <dbReference type="PROSITE" id="PS50006"/>
    </source>
</evidence>
<dbReference type="SUPFAM" id="SSF49879">
    <property type="entry name" value="SMAD/FHA domain"/>
    <property type="match status" value="1"/>
</dbReference>
<sequence>MDYEHQDRAPSLGSPAAYLHLVDSRSSHQSQILISLWHNEIFKIGRDPQFNTLAIDDDADLMVSRNHCEVYVIVYEPTVNHIYVRDRKSSNGTFVNGQLIGSGPDITAGYLLQDGDVIEIRPY</sequence>
<dbReference type="InterPro" id="IPR000253">
    <property type="entry name" value="FHA_dom"/>
</dbReference>
<dbReference type="EMBL" id="JAPEUR010000217">
    <property type="protein sequence ID" value="KAJ4314884.1"/>
    <property type="molecule type" value="Genomic_DNA"/>
</dbReference>